<keyword evidence="4" id="KW-0276">Fatty acid metabolism</keyword>
<evidence type="ECO:0000313" key="12">
    <source>
        <dbReference type="EMBL" id="AOR74653.1"/>
    </source>
</evidence>
<dbReference type="Gene3D" id="3.40.50.720">
    <property type="entry name" value="NAD(P)-binding Rossmann-like Domain"/>
    <property type="match status" value="1"/>
</dbReference>
<reference evidence="14 17" key="3">
    <citation type="submission" date="2019-10" db="EMBL/GenBank/DDBJ databases">
        <title>Genome Sequencing and assembly of Lactobacillus fermentum I2, a lactic acid bacteria.</title>
        <authorList>
            <person name="Lopes L.S."/>
            <person name="Persinoti G.F."/>
            <person name="Riano-Pachon D.M."/>
            <person name="Labate C.A."/>
        </authorList>
    </citation>
    <scope>NUCLEOTIDE SEQUENCE [LARGE SCALE GENOMIC DNA]</scope>
    <source>
        <strain evidence="14 17">I2</strain>
    </source>
</reference>
<dbReference type="Proteomes" id="UP000466799">
    <property type="component" value="Unassembled WGS sequence"/>
</dbReference>
<dbReference type="InterPro" id="IPR014358">
    <property type="entry name" value="Enoyl-ACP_Rdtase_NADH"/>
</dbReference>
<dbReference type="CDD" id="cd05372">
    <property type="entry name" value="ENR_SDR"/>
    <property type="match status" value="1"/>
</dbReference>
<keyword evidence="7 8" id="KW-0275">Fatty acid biosynthesis</keyword>
<evidence type="ECO:0000313" key="17">
    <source>
        <dbReference type="Proteomes" id="UP000466799"/>
    </source>
</evidence>
<dbReference type="PANTHER" id="PTHR43159:SF2">
    <property type="entry name" value="ENOYL-[ACYL-CARRIER-PROTEIN] REDUCTASE [NADH], CHLOROPLASTIC"/>
    <property type="match status" value="1"/>
</dbReference>
<reference evidence="12 15" key="1">
    <citation type="submission" date="2016-09" db="EMBL/GenBank/DDBJ databases">
        <title>Genome Sequence of the Lactobacillus fermentum strain NCC2970 (CNCM I-5068).</title>
        <authorList>
            <person name="Barretto C."/>
            <person name="Ngom-Bru C."/>
            <person name="Genevaz A."/>
            <person name="Fournier C."/>
            <person name="Moine D."/>
            <person name="Kassam M."/>
            <person name="Iltis A."/>
            <person name="Sagory-Zalkind P."/>
            <person name="Faucherand G."/>
            <person name="Descombes P."/>
            <person name="Duboux S."/>
        </authorList>
    </citation>
    <scope>NUCLEOTIDE SEQUENCE [LARGE SCALE GENOMIC DNA]</scope>
    <source>
        <strain evidence="12 15">NCC2970</strain>
    </source>
</reference>
<dbReference type="AlphaFoldDB" id="A0A0G9GDS1"/>
<dbReference type="Gene3D" id="1.10.8.400">
    <property type="entry name" value="Enoyl acyl carrier protein reductase"/>
    <property type="match status" value="1"/>
</dbReference>
<dbReference type="GeneID" id="83715357"/>
<evidence type="ECO:0000256" key="5">
    <source>
        <dbReference type="ARBA" id="ARBA00023002"/>
    </source>
</evidence>
<dbReference type="EMBL" id="WHJL01000012">
    <property type="protein sequence ID" value="MPQ34732.1"/>
    <property type="molecule type" value="Genomic_DNA"/>
</dbReference>
<organism evidence="12 15">
    <name type="scientific">Limosilactobacillus fermentum</name>
    <name type="common">Lactobacillus fermentum</name>
    <dbReference type="NCBI Taxonomy" id="1613"/>
    <lineage>
        <taxon>Bacteria</taxon>
        <taxon>Bacillati</taxon>
        <taxon>Bacillota</taxon>
        <taxon>Bacilli</taxon>
        <taxon>Lactobacillales</taxon>
        <taxon>Lactobacillaceae</taxon>
        <taxon>Limosilactobacillus</taxon>
    </lineage>
</organism>
<dbReference type="PANTHER" id="PTHR43159">
    <property type="entry name" value="ENOYL-[ACYL-CARRIER-PROTEIN] REDUCTASE"/>
    <property type="match status" value="1"/>
</dbReference>
<evidence type="ECO:0000313" key="16">
    <source>
        <dbReference type="Proteomes" id="UP000185427"/>
    </source>
</evidence>
<gene>
    <name evidence="14" type="primary">fabI</name>
    <name evidence="13" type="ORF">BUW47_03495</name>
    <name evidence="14" type="ORF">GC247_02100</name>
    <name evidence="12" type="ORF">LACFE_CDS1200</name>
</gene>
<dbReference type="EMBL" id="CP019030">
    <property type="protein sequence ID" value="APU45564.1"/>
    <property type="molecule type" value="Genomic_DNA"/>
</dbReference>
<evidence type="ECO:0000256" key="11">
    <source>
        <dbReference type="PIRSR" id="PIRSR000094-3"/>
    </source>
</evidence>
<evidence type="ECO:0000256" key="10">
    <source>
        <dbReference type="PIRSR" id="PIRSR000094-2"/>
    </source>
</evidence>
<dbReference type="Proteomes" id="UP000185427">
    <property type="component" value="Chromosome"/>
</dbReference>
<dbReference type="Proteomes" id="UP000094714">
    <property type="component" value="Chromosome"/>
</dbReference>
<evidence type="ECO:0000256" key="9">
    <source>
        <dbReference type="PIRSR" id="PIRSR000094-1"/>
    </source>
</evidence>
<feature type="binding site" evidence="11">
    <location>
        <begin position="65"/>
        <end position="66"/>
    </location>
    <ligand>
        <name>NAD(+)</name>
        <dbReference type="ChEBI" id="CHEBI:57540"/>
    </ligand>
</feature>
<feature type="active site" description="Proton acceptor" evidence="9">
    <location>
        <position position="156"/>
    </location>
</feature>
<dbReference type="SUPFAM" id="SSF51735">
    <property type="entry name" value="NAD(P)-binding Rossmann-fold domains"/>
    <property type="match status" value="1"/>
</dbReference>
<evidence type="ECO:0000256" key="2">
    <source>
        <dbReference type="ARBA" id="ARBA00009233"/>
    </source>
</evidence>
<accession>A0A0G9GDS1</accession>
<evidence type="ECO:0000313" key="13">
    <source>
        <dbReference type="EMBL" id="APU45564.1"/>
    </source>
</evidence>
<dbReference type="PRINTS" id="PR00081">
    <property type="entry name" value="GDHRDH"/>
</dbReference>
<evidence type="ECO:0000256" key="7">
    <source>
        <dbReference type="ARBA" id="ARBA00023160"/>
    </source>
</evidence>
<comment type="similarity">
    <text evidence="2 8">Belongs to the short-chain dehydrogenases/reductases (SDR) family. FabI subfamily.</text>
</comment>
<dbReference type="EC" id="1.3.1.9" evidence="8"/>
<protein>
    <recommendedName>
        <fullName evidence="8">Enoyl-[acyl-carrier-protein] reductase [NADH]</fullName>
        <ecNumber evidence="8">1.3.1.9</ecNumber>
    </recommendedName>
</protein>
<dbReference type="PATRIC" id="fig|1613.112.peg.1258"/>
<evidence type="ECO:0000313" key="14">
    <source>
        <dbReference type="EMBL" id="MPQ34732.1"/>
    </source>
</evidence>
<feature type="binding site" evidence="11">
    <location>
        <position position="93"/>
    </location>
    <ligand>
        <name>NAD(+)</name>
        <dbReference type="ChEBI" id="CHEBI:57540"/>
    </ligand>
</feature>
<keyword evidence="6" id="KW-0443">Lipid metabolism</keyword>
<reference evidence="13 16" key="2">
    <citation type="submission" date="2016-12" db="EMBL/GenBank/DDBJ databases">
        <title>Complete Genome Sequence of Lactobacillus fermentum Strain SNUV175, a Probiotic for Treatment of Bacterial Vaginosis.</title>
        <authorList>
            <person name="Lee S."/>
            <person name="You H.J."/>
            <person name="Kwon B."/>
            <person name="Ko G."/>
        </authorList>
    </citation>
    <scope>NUCLEOTIDE SEQUENCE [LARGE SCALE GENOMIC DNA]</scope>
    <source>
        <strain evidence="13 16">SNUV175</strain>
    </source>
</reference>
<keyword evidence="8 11" id="KW-0520">NAD</keyword>
<feature type="binding site" evidence="11">
    <location>
        <begin position="20"/>
        <end position="21"/>
    </location>
    <ligand>
        <name>NAD(+)</name>
        <dbReference type="ChEBI" id="CHEBI:57540"/>
    </ligand>
</feature>
<feature type="active site" description="Proton acceptor" evidence="9">
    <location>
        <position position="146"/>
    </location>
</feature>
<comment type="catalytic activity">
    <reaction evidence="8">
        <text>a 2,3-saturated acyl-[ACP] + NAD(+) = a (2E)-enoyl-[ACP] + NADH + H(+)</text>
        <dbReference type="Rhea" id="RHEA:10240"/>
        <dbReference type="Rhea" id="RHEA-COMP:9925"/>
        <dbReference type="Rhea" id="RHEA-COMP:9926"/>
        <dbReference type="ChEBI" id="CHEBI:15378"/>
        <dbReference type="ChEBI" id="CHEBI:57540"/>
        <dbReference type="ChEBI" id="CHEBI:57945"/>
        <dbReference type="ChEBI" id="CHEBI:78784"/>
        <dbReference type="ChEBI" id="CHEBI:78785"/>
        <dbReference type="EC" id="1.3.1.9"/>
    </reaction>
</comment>
<name>A0A0G9GDS1_LIMFE</name>
<dbReference type="GO" id="GO:0006633">
    <property type="term" value="P:fatty acid biosynthetic process"/>
    <property type="evidence" value="ECO:0007669"/>
    <property type="project" value="UniProtKB-KW"/>
</dbReference>
<feature type="binding site" evidence="10">
    <location>
        <position position="96"/>
    </location>
    <ligand>
        <name>substrate</name>
    </ligand>
</feature>
<evidence type="ECO:0000256" key="3">
    <source>
        <dbReference type="ARBA" id="ARBA00022516"/>
    </source>
</evidence>
<comment type="pathway">
    <text evidence="1">Lipid metabolism.</text>
</comment>
<proteinExistence type="inferred from homology"/>
<feature type="binding site" evidence="11">
    <location>
        <position position="163"/>
    </location>
    <ligand>
        <name>NAD(+)</name>
        <dbReference type="ChEBI" id="CHEBI:57540"/>
    </ligand>
</feature>
<feature type="binding site" evidence="11">
    <location>
        <position position="14"/>
    </location>
    <ligand>
        <name>NAD(+)</name>
        <dbReference type="ChEBI" id="CHEBI:57540"/>
    </ligand>
</feature>
<dbReference type="NCBIfam" id="NF004748">
    <property type="entry name" value="PRK06079.1"/>
    <property type="match status" value="1"/>
</dbReference>
<keyword evidence="3 8" id="KW-0444">Lipid biosynthesis</keyword>
<evidence type="ECO:0000313" key="15">
    <source>
        <dbReference type="Proteomes" id="UP000094714"/>
    </source>
</evidence>
<dbReference type="InterPro" id="IPR036291">
    <property type="entry name" value="NAD(P)-bd_dom_sf"/>
</dbReference>
<evidence type="ECO:0000256" key="4">
    <source>
        <dbReference type="ARBA" id="ARBA00022832"/>
    </source>
</evidence>
<dbReference type="InterPro" id="IPR002347">
    <property type="entry name" value="SDR_fam"/>
</dbReference>
<sequence>MEGLLANKTIVVMGVANRRSIAWGCAQEMEKQGATVIYTYNRERTLKRMTKLVGEEKADRMIQCDVASDESIQRAFQQIGEQFGQLDGVVHSVAFANPAELGGEMTDVSREGYALAQDVSAYSLIAVCRAAAPLLKNPASVVTMSYFGAERAIPNYNVMGVAKAALEANVRYLARDMGKNGVRVNAISAGALKTLAVTGIQGHGELLAMSKARTVDGKDVTIEEVGGTATFLMSDLSTGVTGDVIYVDKGVHLI</sequence>
<evidence type="ECO:0000256" key="8">
    <source>
        <dbReference type="PIRNR" id="PIRNR000094"/>
    </source>
</evidence>
<dbReference type="OrthoDB" id="9803628at2"/>
<evidence type="ECO:0000256" key="1">
    <source>
        <dbReference type="ARBA" id="ARBA00005189"/>
    </source>
</evidence>
<dbReference type="Pfam" id="PF13561">
    <property type="entry name" value="adh_short_C2"/>
    <property type="match status" value="1"/>
</dbReference>
<dbReference type="GO" id="GO:0004318">
    <property type="term" value="F:enoyl-[acyl-carrier-protein] reductase (NADH) activity"/>
    <property type="evidence" value="ECO:0007669"/>
    <property type="project" value="UniProtKB-EC"/>
</dbReference>
<evidence type="ECO:0000256" key="6">
    <source>
        <dbReference type="ARBA" id="ARBA00023098"/>
    </source>
</evidence>
<dbReference type="PIRSF" id="PIRSF000094">
    <property type="entry name" value="Enoyl-ACP_rdct"/>
    <property type="match status" value="1"/>
</dbReference>
<dbReference type="EMBL" id="CP017151">
    <property type="protein sequence ID" value="AOR74653.1"/>
    <property type="molecule type" value="Genomic_DNA"/>
</dbReference>
<dbReference type="RefSeq" id="WP_004563304.1">
    <property type="nucleotide sequence ID" value="NZ_BJLV01000002.1"/>
</dbReference>
<keyword evidence="5 8" id="KW-0560">Oxidoreductase</keyword>